<evidence type="ECO:0000313" key="3">
    <source>
        <dbReference type="Proteomes" id="UP000655225"/>
    </source>
</evidence>
<sequence length="1319" mass="145603">MATSKFSLSSGSPDRPAYSNGQRGAYTAASLNRTGSFREGMESRILSALPSMSRSISTVTRGDVMNFFQCLHFDQKLMAADHKFPRQGELKRVTAALGVSTNDSLYGSSKSKLLPTSSLEELKRVKASLHDSSIRARDRVKTFNEALSLFGKYFPSIPTKKRSRVDFSSSDRSNALLSNDQTILGASITKMGTVNHVISSDFELEPQKLEGRTKNTVLNKRTRTSMVDAHALSRPSVAIDRDREMFRLTNSGAVQSEENDRTLSSAVDGWEKSKMRKKRSGKKLDVSLSTPLTRPVDSDRESKQGMQQRLVTDARSRLSETHGLRIGPANAAIGVGRVDVISEQTGLGMRSSMPRTDQDNGSLLNDRRDRPVGSVNLKAVNKPNVREEFNSASPTSTMKINVSARAPRSGSGAKPKLSPNVHRAIGVPDYWELSQCTDKLHTIVGVNNRKRTSSTRSSSPPVAQWTGQRPQKISRTARRTNFTSLVSSHDEAPDLDTMSNIADNENGLGFPRRLSSNAPQQVKLKGDHFSSAALSESEESGAAEIKLRDNVKKSSEMDEKTGQNVQKVSTLVLPSRKNKLASDEDIGDGVRRQGRTGRGFTSTLPSMPMTVEKLSNLGTAKQLRSSRLGFDKIESKAGRPPTRKLSDRKAYTRQRHTMNNGPPDFQVESGDVHEELLAAANAVINPTHAFSSSFWRQMEPLFGFVSTEDIAYLKQQGDLGFSLLKTSPVPVGRDDCTSILNGNELIECEKDMGFASETKSVELFPEQLVPGIRIHNVIPLCQRLLAALISEEENEGFCSRGNEDLMLDSFDLDAELKPNSLNQRSLGNFQIVGRAASNGYRITATRSYLEELELEHDELEHDNEVVDPNTGIISNFGHSLNGLHPDQAVMPRMACTEFHYDLMSLDERLLLEVQSVGIFPEPVPDLAQREDEEISEEISRLEDKHHEQVFKKKSLLSKLEKSAMDVRELQERDIERRALDKLVGMAYEKYMTYWGPNASGGKSTSSKMAKHVALAFVERTLERCQTFEDTGRSCFSEPIFKEIFLSVSSHHSDAECIDTITEGESANLYADSTTHSLEVTASIGSHKIPSLISESGQNIDTHDKYTSNAVHSTNLPSERTTGKEDTWSNRVKKRELLLDDVCGMVRTSLRAPPGIGSSLTSSTKGKRSERDREGKGHNREVLSRNDTAKIGRPALSNVKGERKSKTKPKQKTTQLSASVNGLLGKIPLSSVPKLCEMTTNSNGKKKDELDLDTLNDPQAIDLSNLQLPGMDVLGVPDDLVGQGQDLSSWLNIDDDGLLDHDFLGLEIPMDDLSDLNMMV</sequence>
<evidence type="ECO:0000256" key="1">
    <source>
        <dbReference type="SAM" id="MobiDB-lite"/>
    </source>
</evidence>
<dbReference type="PANTHER" id="PTHR31115:SF3">
    <property type="entry name" value="EXPRESSED PROTEIN"/>
    <property type="match status" value="1"/>
</dbReference>
<feature type="compositionally biased region" description="Basic and acidic residues" evidence="1">
    <location>
        <begin position="1166"/>
        <end position="1189"/>
    </location>
</feature>
<evidence type="ECO:0000313" key="2">
    <source>
        <dbReference type="EMBL" id="KAF8401033.1"/>
    </source>
</evidence>
<dbReference type="EMBL" id="JABCRI010000009">
    <property type="protein sequence ID" value="KAF8401033.1"/>
    <property type="molecule type" value="Genomic_DNA"/>
</dbReference>
<gene>
    <name evidence="2" type="ORF">HHK36_014336</name>
</gene>
<dbReference type="PANTHER" id="PTHR31115">
    <property type="entry name" value="OS05G0107300 PROTEIN"/>
    <property type="match status" value="1"/>
</dbReference>
<feature type="compositionally biased region" description="Polar residues" evidence="1">
    <location>
        <begin position="465"/>
        <end position="475"/>
    </location>
</feature>
<protein>
    <submittedName>
        <fullName evidence="2">Uncharacterized protein</fullName>
    </submittedName>
</protein>
<feature type="compositionally biased region" description="Polar residues" evidence="1">
    <location>
        <begin position="353"/>
        <end position="363"/>
    </location>
</feature>
<keyword evidence="3" id="KW-1185">Reference proteome</keyword>
<dbReference type="OrthoDB" id="1915143at2759"/>
<organism evidence="2 3">
    <name type="scientific">Tetracentron sinense</name>
    <name type="common">Spur-leaf</name>
    <dbReference type="NCBI Taxonomy" id="13715"/>
    <lineage>
        <taxon>Eukaryota</taxon>
        <taxon>Viridiplantae</taxon>
        <taxon>Streptophyta</taxon>
        <taxon>Embryophyta</taxon>
        <taxon>Tracheophyta</taxon>
        <taxon>Spermatophyta</taxon>
        <taxon>Magnoliopsida</taxon>
        <taxon>Trochodendrales</taxon>
        <taxon>Trochodendraceae</taxon>
        <taxon>Tetracentron</taxon>
    </lineage>
</organism>
<accession>A0A834Z9K0</accession>
<comment type="caution">
    <text evidence="2">The sequence shown here is derived from an EMBL/GenBank/DDBJ whole genome shotgun (WGS) entry which is preliminary data.</text>
</comment>
<dbReference type="Proteomes" id="UP000655225">
    <property type="component" value="Unassembled WGS sequence"/>
</dbReference>
<feature type="region of interest" description="Disordered" evidence="1">
    <location>
        <begin position="253"/>
        <end position="308"/>
    </location>
</feature>
<feature type="region of interest" description="Disordered" evidence="1">
    <location>
        <begin position="1149"/>
        <end position="1214"/>
    </location>
</feature>
<feature type="region of interest" description="Disordered" evidence="1">
    <location>
        <begin position="1"/>
        <end position="23"/>
    </location>
</feature>
<name>A0A834Z9K0_TETSI</name>
<feature type="region of interest" description="Disordered" evidence="1">
    <location>
        <begin position="449"/>
        <end position="475"/>
    </location>
</feature>
<feature type="region of interest" description="Disordered" evidence="1">
    <location>
        <begin position="579"/>
        <end position="606"/>
    </location>
</feature>
<reference evidence="2 3" key="1">
    <citation type="submission" date="2020-04" db="EMBL/GenBank/DDBJ databases">
        <title>Plant Genome Project.</title>
        <authorList>
            <person name="Zhang R.-G."/>
        </authorList>
    </citation>
    <scope>NUCLEOTIDE SEQUENCE [LARGE SCALE GENOMIC DNA]</scope>
    <source>
        <strain evidence="2">YNK0</strain>
        <tissue evidence="2">Leaf</tissue>
    </source>
</reference>
<feature type="region of interest" description="Disordered" evidence="1">
    <location>
        <begin position="348"/>
        <end position="369"/>
    </location>
</feature>
<feature type="compositionally biased region" description="Polar residues" evidence="1">
    <location>
        <begin position="1"/>
        <end position="12"/>
    </location>
</feature>
<dbReference type="Pfam" id="PF10198">
    <property type="entry name" value="Ada3"/>
    <property type="match status" value="1"/>
</dbReference>
<dbReference type="OMA" id="RTIARCQ"/>
<feature type="compositionally biased region" description="Polar residues" evidence="1">
    <location>
        <begin position="1108"/>
        <end position="1119"/>
    </location>
</feature>
<feature type="region of interest" description="Disordered" evidence="1">
    <location>
        <begin position="1108"/>
        <end position="1127"/>
    </location>
</feature>
<proteinExistence type="predicted"/>
<dbReference type="InterPro" id="IPR019340">
    <property type="entry name" value="Histone_AcTrfase_su3"/>
</dbReference>